<feature type="region of interest" description="Disordered" evidence="1">
    <location>
        <begin position="105"/>
        <end position="208"/>
    </location>
</feature>
<comment type="caution">
    <text evidence="2">The sequence shown here is derived from an EMBL/GenBank/DDBJ whole genome shotgun (WGS) entry which is preliminary data.</text>
</comment>
<sequence>MEHYRLLSVLQQHGKTSAMASGKVKGDRRWPNHPEYDLPRPRPLKPPWPPRLSTLANNNDSKTLQLTFKFAFNMALDWSYDNTVAPPWVSTISLWGDPFAIIDPAQPPPQPGITECGTLTSLEIPSNGPEGPRSNLSLITQNTSIPTSTRKRQRPSQIVNSEAAHKRQKPSQSSILVRDAPINPSNDPNKENSLALTLDSSGDSTSEDCKTRFPCPFYLHDPEKYSAGRYHRCARYEWDIHRLKQHISRRHYSARCDRCYASFDNLAGLYKHLQVPNPCKQQTRLHSDFEHVDERIDELQMSQIRDRMRGKPDLEKWKAIYRIAFRLDSSAIVPSPCRRDRLAGSVDAFSKDFGAFLHEKIGASTDEKTKWVLQGSLRLLEHYRRSREVASTRHKPFPMSDPSDCANTSDDSVGFCMQPRIHQRNVTVSEGQNYPLDDVEAILCCLPEIGPNLETCDERLV</sequence>
<evidence type="ECO:0000313" key="2">
    <source>
        <dbReference type="EMBL" id="KAH6889380.1"/>
    </source>
</evidence>
<dbReference type="PANTHER" id="PTHR38166">
    <property type="entry name" value="C2H2-TYPE DOMAIN-CONTAINING PROTEIN-RELATED"/>
    <property type="match status" value="1"/>
</dbReference>
<dbReference type="Proteomes" id="UP000777438">
    <property type="component" value="Unassembled WGS sequence"/>
</dbReference>
<evidence type="ECO:0000256" key="1">
    <source>
        <dbReference type="SAM" id="MobiDB-lite"/>
    </source>
</evidence>
<dbReference type="PANTHER" id="PTHR38166:SF1">
    <property type="entry name" value="C2H2-TYPE DOMAIN-CONTAINING PROTEIN"/>
    <property type="match status" value="1"/>
</dbReference>
<dbReference type="AlphaFoldDB" id="A0A9P8W3J9"/>
<accession>A0A9P8W3J9</accession>
<evidence type="ECO:0008006" key="4">
    <source>
        <dbReference type="Google" id="ProtNLM"/>
    </source>
</evidence>
<feature type="compositionally biased region" description="Basic and acidic residues" evidence="1">
    <location>
        <begin position="24"/>
        <end position="40"/>
    </location>
</feature>
<evidence type="ECO:0000313" key="3">
    <source>
        <dbReference type="Proteomes" id="UP000777438"/>
    </source>
</evidence>
<feature type="compositionally biased region" description="Polar residues" evidence="1">
    <location>
        <begin position="134"/>
        <end position="148"/>
    </location>
</feature>
<name>A0A9P8W3J9_9HYPO</name>
<gene>
    <name evidence="2" type="ORF">B0T10DRAFT_487879</name>
</gene>
<proteinExistence type="predicted"/>
<organism evidence="2 3">
    <name type="scientific">Thelonectria olida</name>
    <dbReference type="NCBI Taxonomy" id="1576542"/>
    <lineage>
        <taxon>Eukaryota</taxon>
        <taxon>Fungi</taxon>
        <taxon>Dikarya</taxon>
        <taxon>Ascomycota</taxon>
        <taxon>Pezizomycotina</taxon>
        <taxon>Sordariomycetes</taxon>
        <taxon>Hypocreomycetidae</taxon>
        <taxon>Hypocreales</taxon>
        <taxon>Nectriaceae</taxon>
        <taxon>Thelonectria</taxon>
    </lineage>
</organism>
<dbReference type="EMBL" id="JAGPYM010000011">
    <property type="protein sequence ID" value="KAH6889380.1"/>
    <property type="molecule type" value="Genomic_DNA"/>
</dbReference>
<feature type="region of interest" description="Disordered" evidence="1">
    <location>
        <begin position="15"/>
        <end position="49"/>
    </location>
</feature>
<reference evidence="2 3" key="1">
    <citation type="journal article" date="2021" name="Nat. Commun.">
        <title>Genetic determinants of endophytism in the Arabidopsis root mycobiome.</title>
        <authorList>
            <person name="Mesny F."/>
            <person name="Miyauchi S."/>
            <person name="Thiergart T."/>
            <person name="Pickel B."/>
            <person name="Atanasova L."/>
            <person name="Karlsson M."/>
            <person name="Huettel B."/>
            <person name="Barry K.W."/>
            <person name="Haridas S."/>
            <person name="Chen C."/>
            <person name="Bauer D."/>
            <person name="Andreopoulos W."/>
            <person name="Pangilinan J."/>
            <person name="LaButti K."/>
            <person name="Riley R."/>
            <person name="Lipzen A."/>
            <person name="Clum A."/>
            <person name="Drula E."/>
            <person name="Henrissat B."/>
            <person name="Kohler A."/>
            <person name="Grigoriev I.V."/>
            <person name="Martin F.M."/>
            <person name="Hacquard S."/>
        </authorList>
    </citation>
    <scope>NUCLEOTIDE SEQUENCE [LARGE SCALE GENOMIC DNA]</scope>
    <source>
        <strain evidence="2 3">MPI-CAGE-CH-0241</strain>
    </source>
</reference>
<keyword evidence="3" id="KW-1185">Reference proteome</keyword>
<feature type="compositionally biased region" description="Polar residues" evidence="1">
    <location>
        <begin position="183"/>
        <end position="204"/>
    </location>
</feature>
<dbReference type="OrthoDB" id="4161727at2759"/>
<protein>
    <recommendedName>
        <fullName evidence="4">C2H2-type domain-containing protein</fullName>
    </recommendedName>
</protein>